<reference evidence="3 4" key="1">
    <citation type="submission" date="2017-03" db="EMBL/GenBank/DDBJ databases">
        <authorList>
            <person name="Afonso C.L."/>
            <person name="Miller P.J."/>
            <person name="Scott M.A."/>
            <person name="Spackman E."/>
            <person name="Goraichik I."/>
            <person name="Dimitrov K.M."/>
            <person name="Suarez D.L."/>
            <person name="Swayne D.E."/>
        </authorList>
    </citation>
    <scope>NUCLEOTIDE SEQUENCE [LARGE SCALE GENOMIC DNA]</scope>
    <source>
        <strain evidence="3 4">CECT 8367</strain>
    </source>
</reference>
<dbReference type="Pfam" id="PF00149">
    <property type="entry name" value="Metallophos"/>
    <property type="match status" value="1"/>
</dbReference>
<dbReference type="AlphaFoldDB" id="A0A1X6YUZ9"/>
<dbReference type="Gene3D" id="3.60.21.10">
    <property type="match status" value="1"/>
</dbReference>
<evidence type="ECO:0000259" key="1">
    <source>
        <dbReference type="Pfam" id="PF00149"/>
    </source>
</evidence>
<dbReference type="OrthoDB" id="5380073at2"/>
<evidence type="ECO:0000313" key="4">
    <source>
        <dbReference type="Proteomes" id="UP000193495"/>
    </source>
</evidence>
<dbReference type="RefSeq" id="WP_085895549.1">
    <property type="nucleotide sequence ID" value="NZ_FWFY01000003.1"/>
</dbReference>
<protein>
    <submittedName>
        <fullName evidence="2">Calcineurin-like phosphoesterase family protein</fullName>
    </submittedName>
</protein>
<dbReference type="EMBL" id="FWFY01000003">
    <property type="protein sequence ID" value="SLN31702.1"/>
    <property type="molecule type" value="Genomic_DNA"/>
</dbReference>
<keyword evidence="5" id="KW-1185">Reference proteome</keyword>
<sequence>MIDTTTQRISLHEERTWFIADPHFGHDAIRQHCNRPFPSVEEMDATIRKNLERVGVEDTLVVLGDLTWNNASDIDVKRLPGKHRLLVRGNHAKQVVVKSCKWARVCDYLEATVLMPDGGKRKLVMSHYPMASWAGARNSIHLHGHTHGSVPPMATEFGGRVDAGVDVWQFRPIRLRDVIAHLDEIKADGFAVPGDY</sequence>
<name>A0A1X6YUZ9_9RHOB</name>
<dbReference type="SUPFAM" id="SSF56300">
    <property type="entry name" value="Metallo-dependent phosphatases"/>
    <property type="match status" value="1"/>
</dbReference>
<feature type="domain" description="Calcineurin-like phosphoesterase" evidence="1">
    <location>
        <begin position="15"/>
        <end position="147"/>
    </location>
</feature>
<dbReference type="EMBL" id="PYGB01000002">
    <property type="protein sequence ID" value="PSK87601.1"/>
    <property type="molecule type" value="Genomic_DNA"/>
</dbReference>
<accession>A0A1X6YUZ9</accession>
<dbReference type="GO" id="GO:0016787">
    <property type="term" value="F:hydrolase activity"/>
    <property type="evidence" value="ECO:0007669"/>
    <property type="project" value="InterPro"/>
</dbReference>
<evidence type="ECO:0000313" key="2">
    <source>
        <dbReference type="EMBL" id="PSK87601.1"/>
    </source>
</evidence>
<dbReference type="InterPro" id="IPR029052">
    <property type="entry name" value="Metallo-depent_PP-like"/>
</dbReference>
<gene>
    <name evidence="2" type="ORF">CLV79_10282</name>
    <name evidence="3" type="ORF">LOS8367_01166</name>
</gene>
<reference evidence="2 5" key="2">
    <citation type="submission" date="2018-03" db="EMBL/GenBank/DDBJ databases">
        <title>Genomic Encyclopedia of Archaeal and Bacterial Type Strains, Phase II (KMG-II): from individual species to whole genera.</title>
        <authorList>
            <person name="Goeker M."/>
        </authorList>
    </citation>
    <scope>NUCLEOTIDE SEQUENCE [LARGE SCALE GENOMIC DNA]</scope>
    <source>
        <strain evidence="2 5">DSM 29956</strain>
    </source>
</reference>
<proteinExistence type="predicted"/>
<evidence type="ECO:0000313" key="5">
    <source>
        <dbReference type="Proteomes" id="UP000240624"/>
    </source>
</evidence>
<dbReference type="Proteomes" id="UP000240624">
    <property type="component" value="Unassembled WGS sequence"/>
</dbReference>
<organism evidence="3 4">
    <name type="scientific">Limimaricola soesokkakensis</name>
    <dbReference type="NCBI Taxonomy" id="1343159"/>
    <lineage>
        <taxon>Bacteria</taxon>
        <taxon>Pseudomonadati</taxon>
        <taxon>Pseudomonadota</taxon>
        <taxon>Alphaproteobacteria</taxon>
        <taxon>Rhodobacterales</taxon>
        <taxon>Paracoccaceae</taxon>
        <taxon>Limimaricola</taxon>
    </lineage>
</organism>
<dbReference type="Proteomes" id="UP000193495">
    <property type="component" value="Unassembled WGS sequence"/>
</dbReference>
<dbReference type="InterPro" id="IPR004843">
    <property type="entry name" value="Calcineurin-like_PHP"/>
</dbReference>
<evidence type="ECO:0000313" key="3">
    <source>
        <dbReference type="EMBL" id="SLN31702.1"/>
    </source>
</evidence>